<evidence type="ECO:0000313" key="2">
    <source>
        <dbReference type="Proteomes" id="UP000770717"/>
    </source>
</evidence>
<accession>A0A8J6BHP7</accession>
<dbReference type="EMBL" id="WNTK01006330">
    <property type="protein sequence ID" value="KAG9463635.1"/>
    <property type="molecule type" value="Genomic_DNA"/>
</dbReference>
<organism evidence="1 2">
    <name type="scientific">Eleutherodactylus coqui</name>
    <name type="common">Puerto Rican coqui</name>
    <dbReference type="NCBI Taxonomy" id="57060"/>
    <lineage>
        <taxon>Eukaryota</taxon>
        <taxon>Metazoa</taxon>
        <taxon>Chordata</taxon>
        <taxon>Craniata</taxon>
        <taxon>Vertebrata</taxon>
        <taxon>Euteleostomi</taxon>
        <taxon>Amphibia</taxon>
        <taxon>Batrachia</taxon>
        <taxon>Anura</taxon>
        <taxon>Neobatrachia</taxon>
        <taxon>Hyloidea</taxon>
        <taxon>Eleutherodactylidae</taxon>
        <taxon>Eleutherodactylinae</taxon>
        <taxon>Eleutherodactylus</taxon>
        <taxon>Eleutherodactylus</taxon>
    </lineage>
</organism>
<protein>
    <submittedName>
        <fullName evidence="1">Uncharacterized protein</fullName>
    </submittedName>
</protein>
<comment type="caution">
    <text evidence="1">The sequence shown here is derived from an EMBL/GenBank/DDBJ whole genome shotgun (WGS) entry which is preliminary data.</text>
</comment>
<evidence type="ECO:0000313" key="1">
    <source>
        <dbReference type="EMBL" id="KAG9463635.1"/>
    </source>
</evidence>
<sequence>MPVDFIQLLTENAIFCGYQGPVLQVTVSVHAKALFFTAAPRYVSSTSSNSLRLYTLSVLLGGGRYLTLLIQNFKPPDGT</sequence>
<reference evidence="1" key="1">
    <citation type="thesis" date="2020" institute="ProQuest LLC" country="789 East Eisenhower Parkway, Ann Arbor, MI, USA">
        <title>Comparative Genomics and Chromosome Evolution.</title>
        <authorList>
            <person name="Mudd A.B."/>
        </authorList>
    </citation>
    <scope>NUCLEOTIDE SEQUENCE</scope>
    <source>
        <strain evidence="1">HN-11 Male</strain>
        <tissue evidence="1">Kidney and liver</tissue>
    </source>
</reference>
<proteinExistence type="predicted"/>
<dbReference type="AlphaFoldDB" id="A0A8J6BHP7"/>
<keyword evidence="2" id="KW-1185">Reference proteome</keyword>
<dbReference type="Proteomes" id="UP000770717">
    <property type="component" value="Unassembled WGS sequence"/>
</dbReference>
<name>A0A8J6BHP7_ELECQ</name>
<gene>
    <name evidence="1" type="ORF">GDO78_021388</name>
</gene>